<protein>
    <submittedName>
        <fullName evidence="3">PepSY domain-containing protein</fullName>
    </submittedName>
</protein>
<evidence type="ECO:0000256" key="1">
    <source>
        <dbReference type="SAM" id="SignalP"/>
    </source>
</evidence>
<gene>
    <name evidence="3" type="ORF">AB4874_13880</name>
</gene>
<dbReference type="Proteomes" id="UP001557465">
    <property type="component" value="Unassembled WGS sequence"/>
</dbReference>
<name>A0ABV3TP20_9RHOB</name>
<proteinExistence type="predicted"/>
<dbReference type="RefSeq" id="WP_368392427.1">
    <property type="nucleotide sequence ID" value="NZ_JBFRYC010000008.1"/>
</dbReference>
<evidence type="ECO:0000313" key="4">
    <source>
        <dbReference type="Proteomes" id="UP001557465"/>
    </source>
</evidence>
<keyword evidence="1" id="KW-0732">Signal</keyword>
<dbReference type="InterPro" id="IPR025711">
    <property type="entry name" value="PepSY"/>
</dbReference>
<dbReference type="EMBL" id="JBFRYC010000008">
    <property type="protein sequence ID" value="MEX1662728.1"/>
    <property type="molecule type" value="Genomic_DNA"/>
</dbReference>
<evidence type="ECO:0000313" key="3">
    <source>
        <dbReference type="EMBL" id="MEX1662728.1"/>
    </source>
</evidence>
<comment type="caution">
    <text evidence="3">The sequence shown here is derived from an EMBL/GenBank/DDBJ whole genome shotgun (WGS) entry which is preliminary data.</text>
</comment>
<reference evidence="3 4" key="1">
    <citation type="journal article" date="2011" name="Int. J. Syst. Evol. Microbiol.">
        <title>Zhongshania antarctica gen. nov., sp. nov. and Zhongshania guokunii sp. nov., gammaproteobacteria respectively isolated from coastal attached (fast) ice and surface seawater of the Antarctic.</title>
        <authorList>
            <person name="Li H.J."/>
            <person name="Zhang X.Y."/>
            <person name="Chen C.X."/>
            <person name="Zhang Y.J."/>
            <person name="Gao Z.M."/>
            <person name="Yu Y."/>
            <person name="Chen X.L."/>
            <person name="Chen B."/>
            <person name="Zhang Y.Z."/>
        </authorList>
    </citation>
    <scope>NUCLEOTIDE SEQUENCE [LARGE SCALE GENOMIC DNA]</scope>
    <source>
        <strain evidence="3 4">15-R06ZXC-3</strain>
    </source>
</reference>
<dbReference type="Pfam" id="PF13670">
    <property type="entry name" value="PepSY_2"/>
    <property type="match status" value="1"/>
</dbReference>
<sequence>MKRSIIFTTAVTAAIGCFALGAAQAQGPAGKGATPMGAQSGQFTLPQQRETVKIQNQKRETNEYRKEYRNGEAEYDMPSNYRERVGEANQIRNQWKNMDEVTNGLRSEGYQIRKIEMERYGYEADVLNGDGRKLTLRLDPISGKVIGSELD</sequence>
<organism evidence="3 4">
    <name type="scientific">Thioclava arctica</name>
    <dbReference type="NCBI Taxonomy" id="3238301"/>
    <lineage>
        <taxon>Bacteria</taxon>
        <taxon>Pseudomonadati</taxon>
        <taxon>Pseudomonadota</taxon>
        <taxon>Alphaproteobacteria</taxon>
        <taxon>Rhodobacterales</taxon>
        <taxon>Paracoccaceae</taxon>
        <taxon>Thioclava</taxon>
    </lineage>
</organism>
<feature type="chain" id="PRO_5046514952" evidence="1">
    <location>
        <begin position="26"/>
        <end position="151"/>
    </location>
</feature>
<feature type="signal peptide" evidence="1">
    <location>
        <begin position="1"/>
        <end position="25"/>
    </location>
</feature>
<keyword evidence="4" id="KW-1185">Reference proteome</keyword>
<dbReference type="PROSITE" id="PS51257">
    <property type="entry name" value="PROKAR_LIPOPROTEIN"/>
    <property type="match status" value="1"/>
</dbReference>
<evidence type="ECO:0000259" key="2">
    <source>
        <dbReference type="Pfam" id="PF13670"/>
    </source>
</evidence>
<accession>A0ABV3TP20</accession>
<feature type="domain" description="PepSY" evidence="2">
    <location>
        <begin position="92"/>
        <end position="148"/>
    </location>
</feature>